<dbReference type="EMBL" id="JAIWYP010000008">
    <property type="protein sequence ID" value="KAH3782645.1"/>
    <property type="molecule type" value="Genomic_DNA"/>
</dbReference>
<evidence type="ECO:0000313" key="2">
    <source>
        <dbReference type="EMBL" id="KAH3782645.1"/>
    </source>
</evidence>
<name>A0A9D4IQ89_DREPO</name>
<gene>
    <name evidence="2" type="ORF">DPMN_160564</name>
</gene>
<dbReference type="AlphaFoldDB" id="A0A9D4IQ89"/>
<keyword evidence="1" id="KW-0812">Transmembrane</keyword>
<sequence length="89" mass="10059">MQCTRCYTPGTKRPRVTSGTGCLLYLALSPVTNLHVFLGAMAIWETIPVHSITNNEEESDMVIDQQHYQAAVFQQLFFNNYTTGMSIRT</sequence>
<proteinExistence type="predicted"/>
<organism evidence="2 3">
    <name type="scientific">Dreissena polymorpha</name>
    <name type="common">Zebra mussel</name>
    <name type="synonym">Mytilus polymorpha</name>
    <dbReference type="NCBI Taxonomy" id="45954"/>
    <lineage>
        <taxon>Eukaryota</taxon>
        <taxon>Metazoa</taxon>
        <taxon>Spiralia</taxon>
        <taxon>Lophotrochozoa</taxon>
        <taxon>Mollusca</taxon>
        <taxon>Bivalvia</taxon>
        <taxon>Autobranchia</taxon>
        <taxon>Heteroconchia</taxon>
        <taxon>Euheterodonta</taxon>
        <taxon>Imparidentia</taxon>
        <taxon>Neoheterodontei</taxon>
        <taxon>Myida</taxon>
        <taxon>Dreissenoidea</taxon>
        <taxon>Dreissenidae</taxon>
        <taxon>Dreissena</taxon>
    </lineage>
</organism>
<keyword evidence="1" id="KW-1133">Transmembrane helix</keyword>
<keyword evidence="1" id="KW-0472">Membrane</keyword>
<keyword evidence="3" id="KW-1185">Reference proteome</keyword>
<evidence type="ECO:0000313" key="3">
    <source>
        <dbReference type="Proteomes" id="UP000828390"/>
    </source>
</evidence>
<reference evidence="2" key="2">
    <citation type="submission" date="2020-11" db="EMBL/GenBank/DDBJ databases">
        <authorList>
            <person name="McCartney M.A."/>
            <person name="Auch B."/>
            <person name="Kono T."/>
            <person name="Mallez S."/>
            <person name="Becker A."/>
            <person name="Gohl D.M."/>
            <person name="Silverstein K.A.T."/>
            <person name="Koren S."/>
            <person name="Bechman K.B."/>
            <person name="Herman A."/>
            <person name="Abrahante J.E."/>
            <person name="Garbe J."/>
        </authorList>
    </citation>
    <scope>NUCLEOTIDE SEQUENCE</scope>
    <source>
        <strain evidence="2">Duluth1</strain>
        <tissue evidence="2">Whole animal</tissue>
    </source>
</reference>
<comment type="caution">
    <text evidence="2">The sequence shown here is derived from an EMBL/GenBank/DDBJ whole genome shotgun (WGS) entry which is preliminary data.</text>
</comment>
<protein>
    <submittedName>
        <fullName evidence="2">Uncharacterized protein</fullName>
    </submittedName>
</protein>
<dbReference type="Proteomes" id="UP000828390">
    <property type="component" value="Unassembled WGS sequence"/>
</dbReference>
<feature type="transmembrane region" description="Helical" evidence="1">
    <location>
        <begin position="22"/>
        <end position="44"/>
    </location>
</feature>
<evidence type="ECO:0000256" key="1">
    <source>
        <dbReference type="SAM" id="Phobius"/>
    </source>
</evidence>
<reference evidence="2" key="1">
    <citation type="journal article" date="2019" name="bioRxiv">
        <title>The Genome of the Zebra Mussel, Dreissena polymorpha: A Resource for Invasive Species Research.</title>
        <authorList>
            <person name="McCartney M.A."/>
            <person name="Auch B."/>
            <person name="Kono T."/>
            <person name="Mallez S."/>
            <person name="Zhang Y."/>
            <person name="Obille A."/>
            <person name="Becker A."/>
            <person name="Abrahante J.E."/>
            <person name="Garbe J."/>
            <person name="Badalamenti J.P."/>
            <person name="Herman A."/>
            <person name="Mangelson H."/>
            <person name="Liachko I."/>
            <person name="Sullivan S."/>
            <person name="Sone E.D."/>
            <person name="Koren S."/>
            <person name="Silverstein K.A.T."/>
            <person name="Beckman K.B."/>
            <person name="Gohl D.M."/>
        </authorList>
    </citation>
    <scope>NUCLEOTIDE SEQUENCE</scope>
    <source>
        <strain evidence="2">Duluth1</strain>
        <tissue evidence="2">Whole animal</tissue>
    </source>
</reference>
<accession>A0A9D4IQ89</accession>